<sequence>MSLILGSGNTKPQYPYDMWYGVEGDFTSKDSNLKRVGNMDMHRTLPIQSKLKRFVENADGSVKYYLHQNDSRRKDSGANAIIDSTDGNVMLEIPSYYVKVEIQGTKWIYAISEYPLPGFVKMERKAISPWYGTVDLDTNTAISGCFLLWNGDEIARDENGFVKLSPNAARYRGGSGNGDSGRDGTASSMLGMARTSINKANVHPLCKNGTHIGAYRPYNQIAWLQRIEYASLHSQATFNATLTADGFHQGGLGSGCAVNGTEWNTWGGYKPFVPNGVTAILGNNTGKVSYTIKGWTGGDKVVQVTSYRGLEAPFEYLWLLADDILVWNKEDTIVAYLCEDPTKFTSHSDSAATAPDGYSPIANLPMRSGYINTNSFSSKGYSFPDDTTGAGLTTGFCDYFWTTYNNATLGRGWFGVLLAAGANTGANAGFGYLSTNNRSSLANAHFGFRLCRF</sequence>
<evidence type="ECO:0000313" key="1">
    <source>
        <dbReference type="EMBL" id="PWB02871.1"/>
    </source>
</evidence>
<dbReference type="RefSeq" id="WP_107031936.1">
    <property type="nucleotide sequence ID" value="NZ_PUEC01000009.1"/>
</dbReference>
<dbReference type="Proteomes" id="UP000244905">
    <property type="component" value="Unassembled WGS sequence"/>
</dbReference>
<dbReference type="GeneID" id="82525784"/>
<dbReference type="AlphaFoldDB" id="A0A2V1IRB5"/>
<protein>
    <submittedName>
        <fullName evidence="1">Uncharacterized protein</fullName>
    </submittedName>
</protein>
<accession>A0A2V1IRB5</accession>
<comment type="caution">
    <text evidence="1">The sequence shown here is derived from an EMBL/GenBank/DDBJ whole genome shotgun (WGS) entry which is preliminary data.</text>
</comment>
<organism evidence="1 2">
    <name type="scientific">Duncaniella muris</name>
    <dbReference type="NCBI Taxonomy" id="2094150"/>
    <lineage>
        <taxon>Bacteria</taxon>
        <taxon>Pseudomonadati</taxon>
        <taxon>Bacteroidota</taxon>
        <taxon>Bacteroidia</taxon>
        <taxon>Bacteroidales</taxon>
        <taxon>Muribaculaceae</taxon>
        <taxon>Duncaniella</taxon>
    </lineage>
</organism>
<proteinExistence type="predicted"/>
<evidence type="ECO:0000313" key="2">
    <source>
        <dbReference type="Proteomes" id="UP000244905"/>
    </source>
</evidence>
<reference evidence="2" key="1">
    <citation type="submission" date="2018-02" db="EMBL/GenBank/DDBJ databases">
        <authorList>
            <person name="Clavel T."/>
            <person name="Strowig T."/>
        </authorList>
    </citation>
    <scope>NUCLEOTIDE SEQUENCE [LARGE SCALE GENOMIC DNA]</scope>
    <source>
        <strain evidence="2">DSM 103720</strain>
    </source>
</reference>
<keyword evidence="2" id="KW-1185">Reference proteome</keyword>
<name>A0A2V1IRB5_9BACT</name>
<dbReference type="EMBL" id="PUEC01000009">
    <property type="protein sequence ID" value="PWB02871.1"/>
    <property type="molecule type" value="Genomic_DNA"/>
</dbReference>
<gene>
    <name evidence="1" type="ORF">C5O23_05440</name>
</gene>